<name>A0A4R0RJL0_9APHY</name>
<dbReference type="Pfam" id="PF04031">
    <property type="entry name" value="Las1"/>
    <property type="match status" value="1"/>
</dbReference>
<gene>
    <name evidence="1" type="primary">LAS1</name>
    <name evidence="1" type="ORF">EIP91_009697</name>
</gene>
<dbReference type="GO" id="GO:0004519">
    <property type="term" value="F:endonuclease activity"/>
    <property type="evidence" value="ECO:0007669"/>
    <property type="project" value="InterPro"/>
</dbReference>
<dbReference type="GO" id="GO:0000470">
    <property type="term" value="P:maturation of LSU-rRNA"/>
    <property type="evidence" value="ECO:0007669"/>
    <property type="project" value="TreeGrafter"/>
</dbReference>
<dbReference type="InterPro" id="IPR007174">
    <property type="entry name" value="Las1"/>
</dbReference>
<dbReference type="AlphaFoldDB" id="A0A4R0RJL0"/>
<dbReference type="GO" id="GO:0000460">
    <property type="term" value="P:maturation of 5.8S rRNA"/>
    <property type="evidence" value="ECO:0007669"/>
    <property type="project" value="TreeGrafter"/>
</dbReference>
<reference evidence="1 2" key="1">
    <citation type="submission" date="2018-11" db="EMBL/GenBank/DDBJ databases">
        <title>Genome assembly of Steccherinum ochraceum LE-BIN_3174, the white-rot fungus of the Steccherinaceae family (The Residual Polyporoid clade, Polyporales, Basidiomycota).</title>
        <authorList>
            <person name="Fedorova T.V."/>
            <person name="Glazunova O.A."/>
            <person name="Landesman E.O."/>
            <person name="Moiseenko K.V."/>
            <person name="Psurtseva N.V."/>
            <person name="Savinova O.S."/>
            <person name="Shakhova N.V."/>
            <person name="Tyazhelova T.V."/>
            <person name="Vasina D.V."/>
        </authorList>
    </citation>
    <scope>NUCLEOTIDE SEQUENCE [LARGE SCALE GENOMIC DNA]</scope>
    <source>
        <strain evidence="1 2">LE-BIN_3174</strain>
    </source>
</reference>
<organism evidence="1 2">
    <name type="scientific">Steccherinum ochraceum</name>
    <dbReference type="NCBI Taxonomy" id="92696"/>
    <lineage>
        <taxon>Eukaryota</taxon>
        <taxon>Fungi</taxon>
        <taxon>Dikarya</taxon>
        <taxon>Basidiomycota</taxon>
        <taxon>Agaricomycotina</taxon>
        <taxon>Agaricomycetes</taxon>
        <taxon>Polyporales</taxon>
        <taxon>Steccherinaceae</taxon>
        <taxon>Steccherinum</taxon>
    </lineage>
</organism>
<dbReference type="GO" id="GO:0030687">
    <property type="term" value="C:preribosome, large subunit precursor"/>
    <property type="evidence" value="ECO:0007669"/>
    <property type="project" value="TreeGrafter"/>
</dbReference>
<dbReference type="PANTHER" id="PTHR15002">
    <property type="entry name" value="RIBOSOMAL BIOGENESIS PROTEIN LAS1L"/>
    <property type="match status" value="1"/>
</dbReference>
<evidence type="ECO:0000313" key="1">
    <source>
        <dbReference type="EMBL" id="TCD68830.1"/>
    </source>
</evidence>
<dbReference type="OrthoDB" id="10263222at2759"/>
<accession>A0A4R0RJL0</accession>
<comment type="caution">
    <text evidence="1">The sequence shown here is derived from an EMBL/GenBank/DDBJ whole genome shotgun (WGS) entry which is preliminary data.</text>
</comment>
<evidence type="ECO:0000313" key="2">
    <source>
        <dbReference type="Proteomes" id="UP000292702"/>
    </source>
</evidence>
<proteinExistence type="predicted"/>
<sequence length="512" mass="56826">MRLPRRTPWASLAELDQVCAWIYADENDLESTALAVNRLSAWRSITPLPHALEATLSILTAMLQDASSQNSTSFLSLRQSYATAIIRLVNGLVDSLQVGAFARSIASIAAQLGLPAWFVELRHSATHEDLPSLEVLRTAARDAMRWLLDNYFLPTLNPSAQPAAQPSTLRPLSPLLQKYKTLFKSVSRDASLRGQLKEDITKSLREVERWMAEAKVAANMSLPASEWDVGGDQGVEEDDVRERWVLDLFCDHLMEKGVLVPLSKKKRIPTKDGVFEPPETLLRVWIPLITHVQALHRNFPAVLVYKAINHLASSAPSVTPELEADTIMLSQNERDVSYDICVAAWVNWLVKQYSSTSTERGSDEETERRGLNREDVVMSLLSSLRPDKTGEGGNEKIIRKLLKTLCSDHPYLERIASLAPSLTTTGSTDWHDDDLTAMTERLQTALAQHDSSKSPGTGTESMIVDTEKNTEQQETSPSATQSSEAALLLPKGWRKLGGQDGWKPAPIGVFIR</sequence>
<dbReference type="GO" id="GO:0090730">
    <property type="term" value="C:Las1 complex"/>
    <property type="evidence" value="ECO:0007669"/>
    <property type="project" value="InterPro"/>
</dbReference>
<dbReference type="PANTHER" id="PTHR15002:SF0">
    <property type="entry name" value="RIBOSOMAL BIOGENESIS PROTEIN LAS1L"/>
    <property type="match status" value="1"/>
</dbReference>
<dbReference type="Proteomes" id="UP000292702">
    <property type="component" value="Unassembled WGS sequence"/>
</dbReference>
<dbReference type="STRING" id="92696.A0A4R0RJL0"/>
<protein>
    <submittedName>
        <fullName evidence="1">rRNA-processing protein las1</fullName>
    </submittedName>
</protein>
<dbReference type="EMBL" id="RWJN01000056">
    <property type="protein sequence ID" value="TCD68830.1"/>
    <property type="molecule type" value="Genomic_DNA"/>
</dbReference>
<keyword evidence="2" id="KW-1185">Reference proteome</keyword>